<keyword evidence="3" id="KW-1185">Reference proteome</keyword>
<protein>
    <recommendedName>
        <fullName evidence="4">Tyr recombinase domain-containing protein</fullName>
    </recommendedName>
</protein>
<dbReference type="Proteomes" id="UP000663729">
    <property type="component" value="Chromosome"/>
</dbReference>
<dbReference type="RefSeq" id="WP_033891920.1">
    <property type="nucleotide sequence ID" value="NZ_CP071732.1"/>
</dbReference>
<evidence type="ECO:0000313" key="2">
    <source>
        <dbReference type="EMBL" id="QTB90036.1"/>
    </source>
</evidence>
<feature type="region of interest" description="Disordered" evidence="1">
    <location>
        <begin position="64"/>
        <end position="85"/>
    </location>
</feature>
<sequence>MLNWTICKLPKAEFTHTALGEVARTDISPINGKDWQFLGEKHAAACGKEWQKLAKLRKTWMAKNGKQSRAPMVSHVIRHSTAKKL</sequence>
<accession>A0ABX7S9C2</accession>
<evidence type="ECO:0008006" key="4">
    <source>
        <dbReference type="Google" id="ProtNLM"/>
    </source>
</evidence>
<evidence type="ECO:0000313" key="3">
    <source>
        <dbReference type="Proteomes" id="UP000663729"/>
    </source>
</evidence>
<dbReference type="EMBL" id="CP071732">
    <property type="protein sequence ID" value="QTB90036.1"/>
    <property type="molecule type" value="Genomic_DNA"/>
</dbReference>
<evidence type="ECO:0000256" key="1">
    <source>
        <dbReference type="SAM" id="MobiDB-lite"/>
    </source>
</evidence>
<proteinExistence type="predicted"/>
<reference evidence="2 3" key="1">
    <citation type="submission" date="2021-03" db="EMBL/GenBank/DDBJ databases">
        <title>Genome sequencing of Bifidobacterium saguini DSMZ 23967.</title>
        <authorList>
            <person name="Kim J."/>
        </authorList>
    </citation>
    <scope>NUCLEOTIDE SEQUENCE [LARGE SCALE GENOMIC DNA]</scope>
    <source>
        <strain evidence="2 3">DSMZ 23967</strain>
    </source>
</reference>
<gene>
    <name evidence="2" type="ORF">BSD967_06600</name>
</gene>
<feature type="compositionally biased region" description="Basic residues" evidence="1">
    <location>
        <begin position="76"/>
        <end position="85"/>
    </location>
</feature>
<name>A0ABX7S9C2_9BIFI</name>
<organism evidence="2 3">
    <name type="scientific">Bifidobacterium saguini</name>
    <dbReference type="NCBI Taxonomy" id="762210"/>
    <lineage>
        <taxon>Bacteria</taxon>
        <taxon>Bacillati</taxon>
        <taxon>Actinomycetota</taxon>
        <taxon>Actinomycetes</taxon>
        <taxon>Bifidobacteriales</taxon>
        <taxon>Bifidobacteriaceae</taxon>
        <taxon>Bifidobacterium</taxon>
    </lineage>
</organism>